<evidence type="ECO:0000256" key="2">
    <source>
        <dbReference type="ARBA" id="ARBA00023127"/>
    </source>
</evidence>
<dbReference type="SUPFAM" id="SSF47954">
    <property type="entry name" value="Cyclin-like"/>
    <property type="match status" value="1"/>
</dbReference>
<dbReference type="AlphaFoldDB" id="A0ABD3PH62"/>
<proteinExistence type="inferred from homology"/>
<feature type="domain" description="Cyclin-like" evidence="5">
    <location>
        <begin position="46"/>
        <end position="137"/>
    </location>
</feature>
<reference evidence="6 7" key="1">
    <citation type="submission" date="2024-10" db="EMBL/GenBank/DDBJ databases">
        <title>Updated reference genomes for cyclostephanoid diatoms.</title>
        <authorList>
            <person name="Roberts W.R."/>
            <person name="Alverson A.J."/>
        </authorList>
    </citation>
    <scope>NUCLEOTIDE SEQUENCE [LARGE SCALE GENOMIC DNA]</scope>
    <source>
        <strain evidence="6 7">AJA010-31</strain>
    </source>
</reference>
<dbReference type="GO" id="GO:0051301">
    <property type="term" value="P:cell division"/>
    <property type="evidence" value="ECO:0007669"/>
    <property type="project" value="UniProtKB-KW"/>
</dbReference>
<dbReference type="InterPro" id="IPR039361">
    <property type="entry name" value="Cyclin"/>
</dbReference>
<keyword evidence="1" id="KW-0132">Cell division</keyword>
<protein>
    <recommendedName>
        <fullName evidence="5">Cyclin-like domain-containing protein</fullName>
    </recommendedName>
</protein>
<dbReference type="EMBL" id="JALLPJ020000644">
    <property type="protein sequence ID" value="KAL3786571.1"/>
    <property type="molecule type" value="Genomic_DNA"/>
</dbReference>
<dbReference type="PANTHER" id="PTHR10177">
    <property type="entry name" value="CYCLINS"/>
    <property type="match status" value="1"/>
</dbReference>
<sequence>MATTNAIDTINCIAAMHLQEQKTPRCINYFQRTTVVDESCRAAMFNWLCQISDALSLNRETVGLAMSLLDRYLSSCARSSDQILSDRSRFQLASITAYYIAVKINEPVELGLSMLVKLCRGCYESSAIVSMEQDILSALAWRISTPTPLDFMRYILAMIPSTEQSIVESAEQHLVNATKDSYFSTISPSIVGAACVSMAFKESSFVCISSEQAVFWNVVCNALELDTSKDFVDVQQQLGKVSSNPKHFANFGQSTSTLTKGSCANLRESCSSVSVNVSVASHGIML</sequence>
<keyword evidence="3" id="KW-0131">Cell cycle</keyword>
<comment type="similarity">
    <text evidence="4">Belongs to the cyclin family.</text>
</comment>
<dbReference type="Gene3D" id="1.10.472.10">
    <property type="entry name" value="Cyclin-like"/>
    <property type="match status" value="2"/>
</dbReference>
<gene>
    <name evidence="6" type="ORF">ACHAWO_000725</name>
</gene>
<dbReference type="InterPro" id="IPR036915">
    <property type="entry name" value="Cyclin-like_sf"/>
</dbReference>
<dbReference type="Proteomes" id="UP001530400">
    <property type="component" value="Unassembled WGS sequence"/>
</dbReference>
<organism evidence="6 7">
    <name type="scientific">Cyclotella atomus</name>
    <dbReference type="NCBI Taxonomy" id="382360"/>
    <lineage>
        <taxon>Eukaryota</taxon>
        <taxon>Sar</taxon>
        <taxon>Stramenopiles</taxon>
        <taxon>Ochrophyta</taxon>
        <taxon>Bacillariophyta</taxon>
        <taxon>Coscinodiscophyceae</taxon>
        <taxon>Thalassiosirophycidae</taxon>
        <taxon>Stephanodiscales</taxon>
        <taxon>Stephanodiscaceae</taxon>
        <taxon>Cyclotella</taxon>
    </lineage>
</organism>
<keyword evidence="7" id="KW-1185">Reference proteome</keyword>
<keyword evidence="2 4" id="KW-0195">Cyclin</keyword>
<evidence type="ECO:0000259" key="5">
    <source>
        <dbReference type="SMART" id="SM00385"/>
    </source>
</evidence>
<dbReference type="FunFam" id="1.10.472.10:FF:000093">
    <property type="entry name" value="Predicted protein"/>
    <property type="match status" value="1"/>
</dbReference>
<dbReference type="Pfam" id="PF00134">
    <property type="entry name" value="Cyclin_N"/>
    <property type="match status" value="1"/>
</dbReference>
<dbReference type="PROSITE" id="PS00292">
    <property type="entry name" value="CYCLINS"/>
    <property type="match status" value="1"/>
</dbReference>
<dbReference type="InterPro" id="IPR048258">
    <property type="entry name" value="Cyclins_cyclin-box"/>
</dbReference>
<comment type="caution">
    <text evidence="6">The sequence shown here is derived from an EMBL/GenBank/DDBJ whole genome shotgun (WGS) entry which is preliminary data.</text>
</comment>
<evidence type="ECO:0000313" key="7">
    <source>
        <dbReference type="Proteomes" id="UP001530400"/>
    </source>
</evidence>
<dbReference type="InterPro" id="IPR006671">
    <property type="entry name" value="Cyclin_N"/>
</dbReference>
<name>A0ABD3PH62_9STRA</name>
<evidence type="ECO:0000313" key="6">
    <source>
        <dbReference type="EMBL" id="KAL3786571.1"/>
    </source>
</evidence>
<dbReference type="SMART" id="SM00385">
    <property type="entry name" value="CYCLIN"/>
    <property type="match status" value="1"/>
</dbReference>
<evidence type="ECO:0000256" key="1">
    <source>
        <dbReference type="ARBA" id="ARBA00022618"/>
    </source>
</evidence>
<evidence type="ECO:0000256" key="4">
    <source>
        <dbReference type="RuleBase" id="RU000383"/>
    </source>
</evidence>
<dbReference type="InterPro" id="IPR013763">
    <property type="entry name" value="Cyclin-like_dom"/>
</dbReference>
<accession>A0ABD3PH62</accession>
<evidence type="ECO:0000256" key="3">
    <source>
        <dbReference type="ARBA" id="ARBA00023306"/>
    </source>
</evidence>